<dbReference type="Gene3D" id="1.10.110.10">
    <property type="entry name" value="Plant lipid-transfer and hydrophobic proteins"/>
    <property type="match status" value="1"/>
</dbReference>
<evidence type="ECO:0000256" key="7">
    <source>
        <dbReference type="ARBA" id="ARBA00022729"/>
    </source>
</evidence>
<organism evidence="14 15">
    <name type="scientific">Prunus yedoensis var. nudiflora</name>
    <dbReference type="NCBI Taxonomy" id="2094558"/>
    <lineage>
        <taxon>Eukaryota</taxon>
        <taxon>Viridiplantae</taxon>
        <taxon>Streptophyta</taxon>
        <taxon>Embryophyta</taxon>
        <taxon>Tracheophyta</taxon>
        <taxon>Spermatophyta</taxon>
        <taxon>Magnoliopsida</taxon>
        <taxon>eudicotyledons</taxon>
        <taxon>Gunneridae</taxon>
        <taxon>Pentapetalae</taxon>
        <taxon>rosids</taxon>
        <taxon>fabids</taxon>
        <taxon>Rosales</taxon>
        <taxon>Rosaceae</taxon>
        <taxon>Amygdaloideae</taxon>
        <taxon>Amygdaleae</taxon>
        <taxon>Prunus</taxon>
    </lineage>
</organism>
<evidence type="ECO:0000256" key="2">
    <source>
        <dbReference type="ARBA" id="ARBA00004609"/>
    </source>
</evidence>
<dbReference type="InterPro" id="IPR016140">
    <property type="entry name" value="Bifunc_inhib/LTP/seed_store"/>
</dbReference>
<dbReference type="SUPFAM" id="SSF47699">
    <property type="entry name" value="Bifunctional inhibitor/lipid-transfer protein/seed storage 2S albumin"/>
    <property type="match status" value="1"/>
</dbReference>
<feature type="transmembrane region" description="Helical" evidence="12">
    <location>
        <begin position="21"/>
        <end position="41"/>
    </location>
</feature>
<reference evidence="14 15" key="1">
    <citation type="submission" date="2018-02" db="EMBL/GenBank/DDBJ databases">
        <title>Draft genome of wild Prunus yedoensis var. nudiflora.</title>
        <authorList>
            <person name="Baek S."/>
            <person name="Kim J.-H."/>
            <person name="Choi K."/>
            <person name="Kim G.-B."/>
            <person name="Cho A."/>
            <person name="Jang H."/>
            <person name="Shin C.-H."/>
            <person name="Yu H.-J."/>
            <person name="Mun J.-H."/>
        </authorList>
    </citation>
    <scope>NUCLEOTIDE SEQUENCE [LARGE SCALE GENOMIC DNA]</scope>
    <source>
        <strain evidence="15">cv. Jeju island</strain>
        <tissue evidence="14">Leaf</tissue>
    </source>
</reference>
<dbReference type="GO" id="GO:0005886">
    <property type="term" value="C:plasma membrane"/>
    <property type="evidence" value="ECO:0007669"/>
    <property type="project" value="UniProtKB-SubCell"/>
</dbReference>
<keyword evidence="6" id="KW-0336">GPI-anchor</keyword>
<dbReference type="CDD" id="cd00010">
    <property type="entry name" value="AAI_LTSS"/>
    <property type="match status" value="1"/>
</dbReference>
<keyword evidence="12" id="KW-0812">Transmembrane</keyword>
<keyword evidence="12" id="KW-1133">Transmembrane helix</keyword>
<evidence type="ECO:0000313" key="15">
    <source>
        <dbReference type="Proteomes" id="UP000250321"/>
    </source>
</evidence>
<evidence type="ECO:0000256" key="8">
    <source>
        <dbReference type="ARBA" id="ARBA00023121"/>
    </source>
</evidence>
<sequence length="185" mass="19654">MDNSNNKDKKKGGGACRGGGCGVPGVVVAPLLVLVFAGIVAQEGILVLAAQEVDTSCLNRLAPCLNYLNGTRHPPDNCCDPLKWVIKSNPECLCRMISNRGTNEAEQAGINVNEAQELPGRCGQRVNPLACLSSNGSPNNSKNSVPNSANSFSLLFRGSMAATALSLSLHLIFNWHQIQYSFSIN</sequence>
<comment type="similarity">
    <text evidence="3">Belongs to the plant LTP family.</text>
</comment>
<dbReference type="InterPro" id="IPR043325">
    <property type="entry name" value="LTSS"/>
</dbReference>
<keyword evidence="4" id="KW-0813">Transport</keyword>
<keyword evidence="9" id="KW-1015">Disulfide bond</keyword>
<dbReference type="OrthoDB" id="1163872at2759"/>
<evidence type="ECO:0000256" key="5">
    <source>
        <dbReference type="ARBA" id="ARBA00022475"/>
    </source>
</evidence>
<dbReference type="GO" id="GO:0008289">
    <property type="term" value="F:lipid binding"/>
    <property type="evidence" value="ECO:0007669"/>
    <property type="project" value="UniProtKB-KW"/>
</dbReference>
<comment type="function">
    <text evidence="1">Plant non-specific lipid-transfer proteins transfer phospholipids as well as galactolipids across membranes. May play a role in wax or cutin deposition in the cell walls of expanding epidermal cells and certain secretory tissues.</text>
</comment>
<name>A0A314Y3V2_PRUYE</name>
<gene>
    <name evidence="14" type="ORF">Pyn_39875</name>
</gene>
<comment type="caution">
    <text evidence="14">The sequence shown here is derived from an EMBL/GenBank/DDBJ whole genome shotgun (WGS) entry which is preliminary data.</text>
</comment>
<proteinExistence type="inferred from homology"/>
<evidence type="ECO:0000256" key="9">
    <source>
        <dbReference type="ARBA" id="ARBA00023157"/>
    </source>
</evidence>
<dbReference type="Proteomes" id="UP000250321">
    <property type="component" value="Unassembled WGS sequence"/>
</dbReference>
<keyword evidence="7" id="KW-0732">Signal</keyword>
<keyword evidence="12" id="KW-0472">Membrane</keyword>
<keyword evidence="8" id="KW-0446">Lipid-binding</keyword>
<dbReference type="InterPro" id="IPR000528">
    <property type="entry name" value="Plant_nsLTP"/>
</dbReference>
<keyword evidence="11" id="KW-0449">Lipoprotein</keyword>
<comment type="subcellular location">
    <subcellularLocation>
        <location evidence="2">Cell membrane</location>
        <topology evidence="2">Lipid-anchor</topology>
        <topology evidence="2">GPI-anchor</topology>
    </subcellularLocation>
</comment>
<dbReference type="Pfam" id="PF14368">
    <property type="entry name" value="LTP_2"/>
    <property type="match status" value="1"/>
</dbReference>
<accession>A0A314Y3V2</accession>
<feature type="domain" description="Bifunctional inhibitor/plant lipid transfer protein/seed storage helical" evidence="13">
    <location>
        <begin position="45"/>
        <end position="131"/>
    </location>
</feature>
<keyword evidence="15" id="KW-1185">Reference proteome</keyword>
<keyword evidence="5" id="KW-1003">Cell membrane</keyword>
<dbReference type="EMBL" id="PJQY01001633">
    <property type="protein sequence ID" value="PQQ00923.1"/>
    <property type="molecule type" value="Genomic_DNA"/>
</dbReference>
<dbReference type="STRING" id="2094558.A0A314Y3V2"/>
<evidence type="ECO:0000256" key="1">
    <source>
        <dbReference type="ARBA" id="ARBA00003211"/>
    </source>
</evidence>
<evidence type="ECO:0000256" key="6">
    <source>
        <dbReference type="ARBA" id="ARBA00022622"/>
    </source>
</evidence>
<evidence type="ECO:0000256" key="12">
    <source>
        <dbReference type="SAM" id="Phobius"/>
    </source>
</evidence>
<dbReference type="GO" id="GO:0098552">
    <property type="term" value="C:side of membrane"/>
    <property type="evidence" value="ECO:0007669"/>
    <property type="project" value="UniProtKB-KW"/>
</dbReference>
<evidence type="ECO:0000256" key="10">
    <source>
        <dbReference type="ARBA" id="ARBA00023180"/>
    </source>
</evidence>
<protein>
    <recommendedName>
        <fullName evidence="13">Bifunctional inhibitor/plant lipid transfer protein/seed storage helical domain-containing protein</fullName>
    </recommendedName>
</protein>
<evidence type="ECO:0000256" key="4">
    <source>
        <dbReference type="ARBA" id="ARBA00022448"/>
    </source>
</evidence>
<dbReference type="PANTHER" id="PTHR33044">
    <property type="entry name" value="BIFUNCTIONAL INHIBITOR/LIPID-TRANSFER PROTEIN/SEED STORAGE 2S ALBUMIN SUPERFAMILY PROTEIN-RELATED"/>
    <property type="match status" value="1"/>
</dbReference>
<dbReference type="InterPro" id="IPR036312">
    <property type="entry name" value="Bifun_inhib/LTP/seed_sf"/>
</dbReference>
<evidence type="ECO:0000259" key="13">
    <source>
        <dbReference type="Pfam" id="PF14368"/>
    </source>
</evidence>
<dbReference type="AlphaFoldDB" id="A0A314Y3V2"/>
<evidence type="ECO:0000256" key="3">
    <source>
        <dbReference type="ARBA" id="ARBA00009748"/>
    </source>
</evidence>
<keyword evidence="10" id="KW-0325">Glycoprotein</keyword>
<evidence type="ECO:0000313" key="14">
    <source>
        <dbReference type="EMBL" id="PQQ00923.1"/>
    </source>
</evidence>
<evidence type="ECO:0000256" key="11">
    <source>
        <dbReference type="ARBA" id="ARBA00023288"/>
    </source>
</evidence>
<dbReference type="PRINTS" id="PR00382">
    <property type="entry name" value="LIPIDTRNSFER"/>
</dbReference>
<dbReference type="GO" id="GO:0006869">
    <property type="term" value="P:lipid transport"/>
    <property type="evidence" value="ECO:0007669"/>
    <property type="project" value="InterPro"/>
</dbReference>